<dbReference type="Gene3D" id="3.30.460.10">
    <property type="entry name" value="Beta Polymerase, domain 2"/>
    <property type="match status" value="1"/>
</dbReference>
<comment type="caution">
    <text evidence="25">The sequence shown here is derived from an EMBL/GenBank/DDBJ whole genome shotgun (WGS) entry which is preliminary data.</text>
</comment>
<keyword evidence="9" id="KW-0548">Nucleotidyltransferase</keyword>
<evidence type="ECO:0000256" key="20">
    <source>
        <dbReference type="ARBA" id="ARBA00045548"/>
    </source>
</evidence>
<dbReference type="GO" id="GO:0003887">
    <property type="term" value="F:DNA-directed DNA polymerase activity"/>
    <property type="evidence" value="ECO:0007669"/>
    <property type="project" value="UniProtKB-KW"/>
</dbReference>
<dbReference type="SMART" id="SM00481">
    <property type="entry name" value="POLIIIAc"/>
    <property type="match status" value="1"/>
</dbReference>
<evidence type="ECO:0000256" key="3">
    <source>
        <dbReference type="ARBA" id="ARBA00012417"/>
    </source>
</evidence>
<evidence type="ECO:0000256" key="18">
    <source>
        <dbReference type="ARBA" id="ARBA00044632"/>
    </source>
</evidence>
<evidence type="ECO:0000259" key="24">
    <source>
        <dbReference type="SMART" id="SM00483"/>
    </source>
</evidence>
<dbReference type="GO" id="GO:0003677">
    <property type="term" value="F:DNA binding"/>
    <property type="evidence" value="ECO:0007669"/>
    <property type="project" value="InterPro"/>
</dbReference>
<evidence type="ECO:0000256" key="13">
    <source>
        <dbReference type="ARBA" id="ARBA00022932"/>
    </source>
</evidence>
<dbReference type="InterPro" id="IPR047967">
    <property type="entry name" value="PolX_PHP"/>
</dbReference>
<feature type="domain" description="Helix-hairpin-helix DNA-binding motif class 1" evidence="22">
    <location>
        <begin position="53"/>
        <end position="72"/>
    </location>
</feature>
<dbReference type="CDD" id="cd00141">
    <property type="entry name" value="NT_POLXc"/>
    <property type="match status" value="1"/>
</dbReference>
<evidence type="ECO:0000256" key="8">
    <source>
        <dbReference type="ARBA" id="ARBA00022679"/>
    </source>
</evidence>
<dbReference type="NCBIfam" id="NF006375">
    <property type="entry name" value="PRK08609.1"/>
    <property type="match status" value="1"/>
</dbReference>
<organism evidence="25 26">
    <name type="scientific">Candidatus Liptonbacteria bacterium GWB1_49_6</name>
    <dbReference type="NCBI Taxonomy" id="1798644"/>
    <lineage>
        <taxon>Bacteria</taxon>
        <taxon>Candidatus Liptoniibacteriota</taxon>
    </lineage>
</organism>
<keyword evidence="8" id="KW-0808">Transferase</keyword>
<dbReference type="EC" id="4.2.99.18" evidence="4"/>
<dbReference type="SUPFAM" id="SSF89550">
    <property type="entry name" value="PHP domain-like"/>
    <property type="match status" value="1"/>
</dbReference>
<dbReference type="SMART" id="SM00483">
    <property type="entry name" value="POLXc"/>
    <property type="match status" value="1"/>
</dbReference>
<feature type="domain" description="Helix-hairpin-helix DNA-binding motif class 1" evidence="22">
    <location>
        <begin position="93"/>
        <end position="112"/>
    </location>
</feature>
<dbReference type="Gene3D" id="1.10.150.110">
    <property type="entry name" value="DNA polymerase beta, N-terminal domain-like"/>
    <property type="match status" value="1"/>
</dbReference>
<evidence type="ECO:0000256" key="6">
    <source>
        <dbReference type="ARBA" id="ARBA00022481"/>
    </source>
</evidence>
<dbReference type="EC" id="2.7.7.7" evidence="3"/>
<evidence type="ECO:0000256" key="21">
    <source>
        <dbReference type="ARBA" id="ARBA00049244"/>
    </source>
</evidence>
<evidence type="ECO:0000256" key="5">
    <source>
        <dbReference type="ARBA" id="ARBA00020020"/>
    </source>
</evidence>
<evidence type="ECO:0000256" key="15">
    <source>
        <dbReference type="ARBA" id="ARBA00023204"/>
    </source>
</evidence>
<evidence type="ECO:0000313" key="26">
    <source>
        <dbReference type="Proteomes" id="UP000176648"/>
    </source>
</evidence>
<dbReference type="STRING" id="1798644.A2122_02570"/>
<dbReference type="GO" id="GO:0140078">
    <property type="term" value="F:class I DNA-(apurinic or apyrimidinic site) endonuclease activity"/>
    <property type="evidence" value="ECO:0007669"/>
    <property type="project" value="UniProtKB-EC"/>
</dbReference>
<evidence type="ECO:0000256" key="12">
    <source>
        <dbReference type="ARBA" id="ARBA00022843"/>
    </source>
</evidence>
<dbReference type="EMBL" id="MHKU01000028">
    <property type="protein sequence ID" value="OGY96572.1"/>
    <property type="molecule type" value="Genomic_DNA"/>
</dbReference>
<keyword evidence="14" id="KW-0915">Sodium</keyword>
<dbReference type="InterPro" id="IPR003583">
    <property type="entry name" value="Hlx-hairpin-Hlx_DNA-bd_motif"/>
</dbReference>
<dbReference type="InterPro" id="IPR029398">
    <property type="entry name" value="PolB_thumb"/>
</dbReference>
<keyword evidence="12" id="KW-0832">Ubl conjugation</keyword>
<feature type="domain" description="DNA-directed DNA polymerase X" evidence="24">
    <location>
        <begin position="1"/>
        <end position="315"/>
    </location>
</feature>
<dbReference type="FunFam" id="3.20.20.140:FF:000047">
    <property type="entry name" value="PHP domain-containing protein"/>
    <property type="match status" value="1"/>
</dbReference>
<dbReference type="InterPro" id="IPR002054">
    <property type="entry name" value="DNA-dir_DNA_pol_X"/>
</dbReference>
<comment type="cofactor">
    <cofactor evidence="1">
        <name>Mg(2+)</name>
        <dbReference type="ChEBI" id="CHEBI:18420"/>
    </cofactor>
</comment>
<dbReference type="InterPro" id="IPR016195">
    <property type="entry name" value="Pol/histidinol_Pase-like"/>
</dbReference>
<evidence type="ECO:0000256" key="1">
    <source>
        <dbReference type="ARBA" id="ARBA00001946"/>
    </source>
</evidence>
<protein>
    <recommendedName>
        <fullName evidence="5">DNA polymerase beta</fullName>
        <ecNumber evidence="3">2.7.7.7</ecNumber>
        <ecNumber evidence="4">4.2.99.18</ecNumber>
    </recommendedName>
    <alternativeName>
        <fullName evidence="16">5'-deoxyribose-phosphate lyase</fullName>
    </alternativeName>
    <alternativeName>
        <fullName evidence="17">AP lyase</fullName>
    </alternativeName>
</protein>
<evidence type="ECO:0000256" key="4">
    <source>
        <dbReference type="ARBA" id="ARBA00012720"/>
    </source>
</evidence>
<dbReference type="CDD" id="cd07436">
    <property type="entry name" value="PHP_PolX"/>
    <property type="match status" value="1"/>
</dbReference>
<evidence type="ECO:0000259" key="23">
    <source>
        <dbReference type="SMART" id="SM00481"/>
    </source>
</evidence>
<dbReference type="AlphaFoldDB" id="A0A1G2C581"/>
<keyword evidence="7" id="KW-0237">DNA synthesis</keyword>
<dbReference type="SMART" id="SM00278">
    <property type="entry name" value="HhH1"/>
    <property type="match status" value="3"/>
</dbReference>
<evidence type="ECO:0000256" key="14">
    <source>
        <dbReference type="ARBA" id="ARBA00023053"/>
    </source>
</evidence>
<evidence type="ECO:0000256" key="2">
    <source>
        <dbReference type="ARBA" id="ARBA00004496"/>
    </source>
</evidence>
<dbReference type="Pfam" id="PF02811">
    <property type="entry name" value="PHP"/>
    <property type="match status" value="1"/>
</dbReference>
<dbReference type="GO" id="GO:0005829">
    <property type="term" value="C:cytosol"/>
    <property type="evidence" value="ECO:0007669"/>
    <property type="project" value="TreeGrafter"/>
</dbReference>
<dbReference type="InterPro" id="IPR027421">
    <property type="entry name" value="DNA_pol_lamdba_lyase_dom_sf"/>
</dbReference>
<dbReference type="Gene3D" id="3.30.210.10">
    <property type="entry name" value="DNA polymerase, thumb domain"/>
    <property type="match status" value="1"/>
</dbReference>
<comment type="catalytic activity">
    <reaction evidence="18">
        <text>2'-deoxyribonucleotide-(2'-deoxyribose 5'-phosphate)-2'-deoxyribonucleotide-DNA = a 3'-end 2'-deoxyribonucleotide-(2,3-dehydro-2,3-deoxyribose 5'-phosphate)-DNA + a 5'-end 5'-phospho-2'-deoxyribonucleoside-DNA + H(+)</text>
        <dbReference type="Rhea" id="RHEA:66592"/>
        <dbReference type="Rhea" id="RHEA-COMP:13180"/>
        <dbReference type="Rhea" id="RHEA-COMP:16897"/>
        <dbReference type="Rhea" id="RHEA-COMP:17067"/>
        <dbReference type="ChEBI" id="CHEBI:15378"/>
        <dbReference type="ChEBI" id="CHEBI:136412"/>
        <dbReference type="ChEBI" id="CHEBI:157695"/>
        <dbReference type="ChEBI" id="CHEBI:167181"/>
        <dbReference type="EC" id="4.2.99.18"/>
    </reaction>
</comment>
<dbReference type="InterPro" id="IPR043519">
    <property type="entry name" value="NT_sf"/>
</dbReference>
<comment type="function">
    <text evidence="20">Repair polymerase that plays a key role in base-excision repair. During this process, the damaged base is excised by specific DNA glycosylases, the DNA backbone is nicked at the abasic site by an apurinic/apyrimidic (AP) endonuclease, and POLB removes 5'-deoxyribose-phosphate from the preincised AP site acting as a 5'-deoxyribose-phosphate lyase (5'-dRP lyase); through its DNA polymerase activity, it adds one nucleotide to the 3' end of the arising single-nucleotide gap. Conducts 'gap-filling' DNA synthesis in a stepwise distributive fashion rather than in a processive fashion as for other DNA polymerases. It is also able to cleave sugar-phosphate bonds 3' to an intact AP site, acting as an AP lyase.</text>
</comment>
<dbReference type="PANTHER" id="PTHR36928:SF1">
    <property type="entry name" value="PHOSPHATASE YCDX-RELATED"/>
    <property type="match status" value="1"/>
</dbReference>
<dbReference type="InterPro" id="IPR004013">
    <property type="entry name" value="PHP_dom"/>
</dbReference>
<dbReference type="PRINTS" id="PR00870">
    <property type="entry name" value="DNAPOLXBETA"/>
</dbReference>
<dbReference type="Gene3D" id="3.20.20.140">
    <property type="entry name" value="Metal-dependent hydrolases"/>
    <property type="match status" value="1"/>
</dbReference>
<accession>A0A1G2C581</accession>
<gene>
    <name evidence="25" type="ORF">A2122_02570</name>
</gene>
<feature type="domain" description="Polymerase/histidinol phosphatase N-terminal" evidence="23">
    <location>
        <begin position="339"/>
        <end position="422"/>
    </location>
</feature>
<evidence type="ECO:0000256" key="10">
    <source>
        <dbReference type="ARBA" id="ARBA00022705"/>
    </source>
</evidence>
<name>A0A1G2C581_9BACT</name>
<dbReference type="GO" id="GO:0008270">
    <property type="term" value="F:zinc ion binding"/>
    <property type="evidence" value="ECO:0007669"/>
    <property type="project" value="TreeGrafter"/>
</dbReference>
<dbReference type="Pfam" id="PF14716">
    <property type="entry name" value="HHH_8"/>
    <property type="match status" value="1"/>
</dbReference>
<dbReference type="SUPFAM" id="SSF81301">
    <property type="entry name" value="Nucleotidyltransferase"/>
    <property type="match status" value="1"/>
</dbReference>
<feature type="domain" description="Helix-hairpin-helix DNA-binding motif class 1" evidence="22">
    <location>
        <begin position="128"/>
        <end position="147"/>
    </location>
</feature>
<evidence type="ECO:0000256" key="7">
    <source>
        <dbReference type="ARBA" id="ARBA00022634"/>
    </source>
</evidence>
<reference evidence="25 26" key="1">
    <citation type="journal article" date="2016" name="Nat. Commun.">
        <title>Thousands of microbial genomes shed light on interconnected biogeochemical processes in an aquifer system.</title>
        <authorList>
            <person name="Anantharaman K."/>
            <person name="Brown C.T."/>
            <person name="Hug L.A."/>
            <person name="Sharon I."/>
            <person name="Castelle C.J."/>
            <person name="Probst A.J."/>
            <person name="Thomas B.C."/>
            <person name="Singh A."/>
            <person name="Wilkins M.J."/>
            <person name="Karaoz U."/>
            <person name="Brodie E.L."/>
            <person name="Williams K.H."/>
            <person name="Hubbard S.S."/>
            <person name="Banfield J.F."/>
        </authorList>
    </citation>
    <scope>NUCLEOTIDE SEQUENCE [LARGE SCALE GENOMIC DNA]</scope>
</reference>
<dbReference type="GO" id="GO:0006281">
    <property type="term" value="P:DNA repair"/>
    <property type="evidence" value="ECO:0007669"/>
    <property type="project" value="UniProtKB-KW"/>
</dbReference>
<dbReference type="PANTHER" id="PTHR36928">
    <property type="entry name" value="PHOSPHATASE YCDX-RELATED"/>
    <property type="match status" value="1"/>
</dbReference>
<dbReference type="InterPro" id="IPR037160">
    <property type="entry name" value="DNA_Pol_thumb_sf"/>
</dbReference>
<dbReference type="SUPFAM" id="SSF47802">
    <property type="entry name" value="DNA polymerase beta, N-terminal domain-like"/>
    <property type="match status" value="1"/>
</dbReference>
<dbReference type="InterPro" id="IPR022311">
    <property type="entry name" value="PolX-like"/>
</dbReference>
<evidence type="ECO:0000256" key="16">
    <source>
        <dbReference type="ARBA" id="ARBA00035717"/>
    </source>
</evidence>
<dbReference type="InterPro" id="IPR002008">
    <property type="entry name" value="DNA_pol_X_beta-like"/>
</dbReference>
<dbReference type="Gene3D" id="1.10.150.20">
    <property type="entry name" value="5' to 3' exonuclease, C-terminal subdomain"/>
    <property type="match status" value="1"/>
</dbReference>
<comment type="catalytic activity">
    <reaction evidence="19">
        <text>a 5'-end 2'-deoxyribose-2'-deoxyribonucleotide-DNA = (2E,4S)-4-hydroxypenten-2-al-5-phosphate + a 5'-end 5'-phospho-2'-deoxyribonucleoside-DNA + H(+)</text>
        <dbReference type="Rhea" id="RHEA:76255"/>
        <dbReference type="Rhea" id="RHEA-COMP:13180"/>
        <dbReference type="Rhea" id="RHEA-COMP:18657"/>
        <dbReference type="ChEBI" id="CHEBI:15378"/>
        <dbReference type="ChEBI" id="CHEBI:136412"/>
        <dbReference type="ChEBI" id="CHEBI:195194"/>
        <dbReference type="ChEBI" id="CHEBI:195195"/>
    </reaction>
</comment>
<dbReference type="Pfam" id="PF14791">
    <property type="entry name" value="DNA_pol_B_thumb"/>
    <property type="match status" value="1"/>
</dbReference>
<dbReference type="Pfam" id="PF14520">
    <property type="entry name" value="HHH_5"/>
    <property type="match status" value="1"/>
</dbReference>
<keyword evidence="10" id="KW-0235">DNA replication</keyword>
<comment type="catalytic activity">
    <reaction evidence="21">
        <text>DNA(n) + a 2'-deoxyribonucleoside 5'-triphosphate = DNA(n+1) + diphosphate</text>
        <dbReference type="Rhea" id="RHEA:22508"/>
        <dbReference type="Rhea" id="RHEA-COMP:17339"/>
        <dbReference type="Rhea" id="RHEA-COMP:17340"/>
        <dbReference type="ChEBI" id="CHEBI:33019"/>
        <dbReference type="ChEBI" id="CHEBI:61560"/>
        <dbReference type="ChEBI" id="CHEBI:173112"/>
        <dbReference type="EC" id="2.7.7.7"/>
    </reaction>
</comment>
<keyword evidence="15" id="KW-0234">DNA repair</keyword>
<keyword evidence="11" id="KW-0227">DNA damage</keyword>
<evidence type="ECO:0000313" key="25">
    <source>
        <dbReference type="EMBL" id="OGY96572.1"/>
    </source>
</evidence>
<dbReference type="Proteomes" id="UP000176648">
    <property type="component" value="Unassembled WGS sequence"/>
</dbReference>
<sequence>MSNQAIAEILAEIGEYLEMQKVPFKPRAYEKAAEAVGAFGEDVCEFYKKGGIHALEAIPGVGASIAEKIEELVTTGKCAYFESLKKKTPVDLEGLTKVEGLGPSSVHKLYEKLKVRNLEDLEKAAKSGKIKKLEGFGAKSEENILKGIAFLKKSSGRFVLGFAMPEIRGIEERLKKLNGVEKLMVAGSVRRKKETIGDVDILIVARSPKPVMDYFVSMPEVVRVYAHGETKSAIKIRSGLDVDLRVVPPESYGAALNYFTGSKDHNVALRVLAQKKKLKLNEYGLFRGKKMIAGRTEEELYRALGMDYIEPEMRENTGEIELAQKGKLPKLVGYDELEGDLQVQTDWTDGSASIEEMARTAAKMGLSYVAITDHTKRLAMTHGLDEKRILKQMAEIDRVNKKLRASGVKCRVLKGTECDILKDGSLDLPDAVLSKLEVVGASVHSHFNLPIREQTERIVRAIENPHVDILFHPTGRLIGRRPAYEVDMEAVIRAAKATGTVLEIDAFPDRLDLRDEHIRKAVQAGVKLSIDSDAHAPAHFPYLEYGIAQARRGWATRNDIINAWDLEKMRSMLKSKR</sequence>
<evidence type="ECO:0000256" key="17">
    <source>
        <dbReference type="ARBA" id="ARBA00035726"/>
    </source>
</evidence>
<evidence type="ECO:0000256" key="11">
    <source>
        <dbReference type="ARBA" id="ARBA00022763"/>
    </source>
</evidence>
<evidence type="ECO:0000256" key="19">
    <source>
        <dbReference type="ARBA" id="ARBA00044678"/>
    </source>
</evidence>
<evidence type="ECO:0000256" key="9">
    <source>
        <dbReference type="ARBA" id="ARBA00022695"/>
    </source>
</evidence>
<dbReference type="InterPro" id="IPR010996">
    <property type="entry name" value="HHH_MUS81"/>
</dbReference>
<dbReference type="InterPro" id="IPR050243">
    <property type="entry name" value="PHP_phosphatase"/>
</dbReference>
<dbReference type="InterPro" id="IPR003141">
    <property type="entry name" value="Pol/His_phosphatase_N"/>
</dbReference>
<keyword evidence="6" id="KW-0488">Methylation</keyword>
<keyword evidence="13" id="KW-0239">DNA-directed DNA polymerase</keyword>
<dbReference type="PIRSF" id="PIRSF005047">
    <property type="entry name" value="UCP005047_YshC"/>
    <property type="match status" value="1"/>
</dbReference>
<evidence type="ECO:0000259" key="22">
    <source>
        <dbReference type="SMART" id="SM00278"/>
    </source>
</evidence>
<dbReference type="GO" id="GO:0042578">
    <property type="term" value="F:phosphoric ester hydrolase activity"/>
    <property type="evidence" value="ECO:0007669"/>
    <property type="project" value="TreeGrafter"/>
</dbReference>
<proteinExistence type="predicted"/>
<comment type="subcellular location">
    <subcellularLocation>
        <location evidence="2">Cytoplasm</location>
    </subcellularLocation>
</comment>